<feature type="transmembrane region" description="Helical" evidence="2">
    <location>
        <begin position="12"/>
        <end position="30"/>
    </location>
</feature>
<keyword evidence="2" id="KW-0472">Membrane</keyword>
<dbReference type="SMART" id="SM00091">
    <property type="entry name" value="PAS"/>
    <property type="match status" value="1"/>
</dbReference>
<dbReference type="SUPFAM" id="SSF141868">
    <property type="entry name" value="EAL domain-like"/>
    <property type="match status" value="1"/>
</dbReference>
<dbReference type="FunFam" id="3.30.70.270:FF:000001">
    <property type="entry name" value="Diguanylate cyclase domain protein"/>
    <property type="match status" value="1"/>
</dbReference>
<dbReference type="OrthoDB" id="101222at2"/>
<keyword evidence="2" id="KW-0812">Transmembrane</keyword>
<accession>A0A4Q1SDX1</accession>
<evidence type="ECO:0000313" key="8">
    <source>
        <dbReference type="EMBL" id="RXS95449.1"/>
    </source>
</evidence>
<evidence type="ECO:0000256" key="1">
    <source>
        <dbReference type="ARBA" id="ARBA00051114"/>
    </source>
</evidence>
<feature type="transmembrane region" description="Helical" evidence="2">
    <location>
        <begin position="142"/>
        <end position="160"/>
    </location>
</feature>
<keyword evidence="9" id="KW-1185">Reference proteome</keyword>
<dbReference type="SUPFAM" id="SSF55073">
    <property type="entry name" value="Nucleotide cyclase"/>
    <property type="match status" value="1"/>
</dbReference>
<dbReference type="InterPro" id="IPR029787">
    <property type="entry name" value="Nucleotide_cyclase"/>
</dbReference>
<dbReference type="PROSITE" id="PS50113">
    <property type="entry name" value="PAC"/>
    <property type="match status" value="1"/>
</dbReference>
<dbReference type="NCBIfam" id="TIGR00254">
    <property type="entry name" value="GGDEF"/>
    <property type="match status" value="1"/>
</dbReference>
<dbReference type="NCBIfam" id="TIGR00229">
    <property type="entry name" value="sensory_box"/>
    <property type="match status" value="1"/>
</dbReference>
<sequence>MKLPYLFRPDLIALSVLLTMVSSYTAFGFIDILSTTTGRRRHLWLVASAAAMGFGIWSMHFLGVQAFLPHESATYSIPLVLVSLGGAVFTALTALFAVVRRTQTPLVQLTGALLMAGGIFTMHIAGVAAIQASPAVSFHPTAALLTALVTIVGCGVGIKLAAHSQTDRGKALLSRSIGAVFAGLGMAGLLFLCLVTVSLPAQFAPLLQPWMGSADSLSVVGVAGVTALIAAAALLSTSMDRYLDKEARIKTAMIAQLQKSNALREAIVDSALLAIISTDSNGVIRSVNRAAVQMLGYTAEEMVGGMSILQFHDPAEVEEQAIRLSVQLQRGIPADFEAITTLTGDQLLDEREWTYRCCDGHTVPVRLSVSPLQTGNQQSGDMPGDHGFLVIAQDITAQKNAEQTMRRMALYDPLTGLPNRTLLEEQIMRSLALAGRHRLQVSLAVIDLDRFKQINDSLGRLAGDEVLLVLARRLEEAVRTSDMVVRLGSDEFVVLMPGIVHPRQSQDVMQRVLQALSEPIFLEGQELYVTPSIGISAFPNDGHDLNTLLRKADRAMYKAKSRGRNAVAVFSSEIESEPSSLLAMDSALRRAIKRNEFFLVYQPIFHIATGNVVGVEALIRWQQPDGSVLSPVEFIPLAEETGLIFKIGEWVLRTACAKIGMFSRAARGPLRMAVNISPYQFRDPQLLSCVKDTMESTGIEPAQLELEITEGVLLDDSSEAEETIHRLRALGVQIAMDDFGTGYSSLGYLKRFPIDRLKIDRSFVTGMESTRNDQTLTEAVIKMGHSLNAQVTAEGVETALQWQYLHEQGCDDAQGFHLARPMRAEQLLEFLLDRAARAGEQEATGILAHLPIAGFDVN</sequence>
<dbReference type="PANTHER" id="PTHR44757">
    <property type="entry name" value="DIGUANYLATE CYCLASE DGCP"/>
    <property type="match status" value="1"/>
</dbReference>
<feature type="transmembrane region" description="Helical" evidence="2">
    <location>
        <begin position="42"/>
        <end position="63"/>
    </location>
</feature>
<dbReference type="Pfam" id="PF00990">
    <property type="entry name" value="GGDEF"/>
    <property type="match status" value="1"/>
</dbReference>
<comment type="catalytic activity">
    <reaction evidence="1">
        <text>3',3'-c-di-GMP + H2O = 5'-phosphoguanylyl(3'-&gt;5')guanosine + H(+)</text>
        <dbReference type="Rhea" id="RHEA:24902"/>
        <dbReference type="ChEBI" id="CHEBI:15377"/>
        <dbReference type="ChEBI" id="CHEBI:15378"/>
        <dbReference type="ChEBI" id="CHEBI:58754"/>
        <dbReference type="ChEBI" id="CHEBI:58805"/>
        <dbReference type="EC" id="3.1.4.52"/>
    </reaction>
    <physiologicalReaction direction="left-to-right" evidence="1">
        <dbReference type="Rhea" id="RHEA:24903"/>
    </physiologicalReaction>
</comment>
<feature type="domain" description="EAL" evidence="5">
    <location>
        <begin position="581"/>
        <end position="835"/>
    </location>
</feature>
<dbReference type="InterPro" id="IPR000700">
    <property type="entry name" value="PAS-assoc_C"/>
</dbReference>
<dbReference type="PROSITE" id="PS50112">
    <property type="entry name" value="PAS"/>
    <property type="match status" value="1"/>
</dbReference>
<dbReference type="GO" id="GO:0006355">
    <property type="term" value="P:regulation of DNA-templated transcription"/>
    <property type="evidence" value="ECO:0007669"/>
    <property type="project" value="InterPro"/>
</dbReference>
<feature type="transmembrane region" description="Helical" evidence="2">
    <location>
        <begin position="217"/>
        <end position="235"/>
    </location>
</feature>
<dbReference type="FunFam" id="3.20.20.450:FF:000001">
    <property type="entry name" value="Cyclic di-GMP phosphodiesterase yahA"/>
    <property type="match status" value="1"/>
</dbReference>
<evidence type="ECO:0000256" key="2">
    <source>
        <dbReference type="PROSITE-ProRule" id="PRU00244"/>
    </source>
</evidence>
<evidence type="ECO:0000259" key="4">
    <source>
        <dbReference type="PROSITE" id="PS50113"/>
    </source>
</evidence>
<feature type="transmembrane region" description="Helical" evidence="2">
    <location>
        <begin position="106"/>
        <end position="130"/>
    </location>
</feature>
<dbReference type="CDD" id="cd00130">
    <property type="entry name" value="PAS"/>
    <property type="match status" value="1"/>
</dbReference>
<dbReference type="InterPro" id="IPR043128">
    <property type="entry name" value="Rev_trsase/Diguanyl_cyclase"/>
</dbReference>
<evidence type="ECO:0000259" key="5">
    <source>
        <dbReference type="PROSITE" id="PS50883"/>
    </source>
</evidence>
<dbReference type="InterPro" id="IPR000014">
    <property type="entry name" value="PAS"/>
</dbReference>
<dbReference type="RefSeq" id="WP_129208646.1">
    <property type="nucleotide sequence ID" value="NZ_BMGU01000004.1"/>
</dbReference>
<dbReference type="SUPFAM" id="SSF55785">
    <property type="entry name" value="PYP-like sensor domain (PAS domain)"/>
    <property type="match status" value="1"/>
</dbReference>
<gene>
    <name evidence="8" type="ORF">ESZ00_12790</name>
</gene>
<name>A0A4Q1SDX1_9BACT</name>
<reference evidence="8 9" key="1">
    <citation type="journal article" date="2016" name="Int. J. Syst. Evol. Microbiol.">
        <title>Acidipila dinghuensis sp. nov., an acidobacterium isolated from forest soil.</title>
        <authorList>
            <person name="Jiang Y.W."/>
            <person name="Wang J."/>
            <person name="Chen M.H."/>
            <person name="Lv Y.Y."/>
            <person name="Qiu L.H."/>
        </authorList>
    </citation>
    <scope>NUCLEOTIDE SEQUENCE [LARGE SCALE GENOMIC DNA]</scope>
    <source>
        <strain evidence="8 9">DHOF10</strain>
    </source>
</reference>
<feature type="domain" description="MHYT" evidence="7">
    <location>
        <begin position="7"/>
        <end position="200"/>
    </location>
</feature>
<dbReference type="InterPro" id="IPR035919">
    <property type="entry name" value="EAL_sf"/>
</dbReference>
<dbReference type="PROSITE" id="PS50924">
    <property type="entry name" value="MHYT"/>
    <property type="match status" value="1"/>
</dbReference>
<dbReference type="GO" id="GO:0071732">
    <property type="term" value="P:cellular response to nitric oxide"/>
    <property type="evidence" value="ECO:0007669"/>
    <property type="project" value="UniProtKB-ARBA"/>
</dbReference>
<dbReference type="Pfam" id="PF00563">
    <property type="entry name" value="EAL"/>
    <property type="match status" value="1"/>
</dbReference>
<dbReference type="PROSITE" id="PS50887">
    <property type="entry name" value="GGDEF"/>
    <property type="match status" value="1"/>
</dbReference>
<dbReference type="CDD" id="cd01949">
    <property type="entry name" value="GGDEF"/>
    <property type="match status" value="1"/>
</dbReference>
<feature type="domain" description="PAS" evidence="3">
    <location>
        <begin position="260"/>
        <end position="331"/>
    </location>
</feature>
<dbReference type="Gene3D" id="3.30.70.270">
    <property type="match status" value="1"/>
</dbReference>
<dbReference type="InterPro" id="IPR052155">
    <property type="entry name" value="Biofilm_reg_signaling"/>
</dbReference>
<evidence type="ECO:0000259" key="3">
    <source>
        <dbReference type="PROSITE" id="PS50112"/>
    </source>
</evidence>
<keyword evidence="2" id="KW-1133">Transmembrane helix</keyword>
<feature type="domain" description="PAC" evidence="4">
    <location>
        <begin position="349"/>
        <end position="407"/>
    </location>
</feature>
<proteinExistence type="predicted"/>
<organism evidence="8 9">
    <name type="scientific">Silvibacterium dinghuense</name>
    <dbReference type="NCBI Taxonomy" id="1560006"/>
    <lineage>
        <taxon>Bacteria</taxon>
        <taxon>Pseudomonadati</taxon>
        <taxon>Acidobacteriota</taxon>
        <taxon>Terriglobia</taxon>
        <taxon>Terriglobales</taxon>
        <taxon>Acidobacteriaceae</taxon>
        <taxon>Silvibacterium</taxon>
    </lineage>
</organism>
<dbReference type="InterPro" id="IPR001633">
    <property type="entry name" value="EAL_dom"/>
</dbReference>
<dbReference type="Pfam" id="PF03707">
    <property type="entry name" value="MHYT"/>
    <property type="match status" value="1"/>
</dbReference>
<dbReference type="InterPro" id="IPR035965">
    <property type="entry name" value="PAS-like_dom_sf"/>
</dbReference>
<dbReference type="Gene3D" id="3.30.450.20">
    <property type="entry name" value="PAS domain"/>
    <property type="match status" value="1"/>
</dbReference>
<dbReference type="InterPro" id="IPR005330">
    <property type="entry name" value="MHYT_dom"/>
</dbReference>
<dbReference type="SMART" id="SM00052">
    <property type="entry name" value="EAL"/>
    <property type="match status" value="1"/>
</dbReference>
<dbReference type="Gene3D" id="3.20.20.450">
    <property type="entry name" value="EAL domain"/>
    <property type="match status" value="1"/>
</dbReference>
<evidence type="ECO:0000313" key="9">
    <source>
        <dbReference type="Proteomes" id="UP000290253"/>
    </source>
</evidence>
<feature type="domain" description="GGDEF" evidence="6">
    <location>
        <begin position="439"/>
        <end position="572"/>
    </location>
</feature>
<dbReference type="AlphaFoldDB" id="A0A4Q1SDX1"/>
<dbReference type="GO" id="GO:0016020">
    <property type="term" value="C:membrane"/>
    <property type="evidence" value="ECO:0007669"/>
    <property type="project" value="UniProtKB-UniRule"/>
</dbReference>
<dbReference type="SMART" id="SM00267">
    <property type="entry name" value="GGDEF"/>
    <property type="match status" value="1"/>
</dbReference>
<feature type="transmembrane region" description="Helical" evidence="2">
    <location>
        <begin position="75"/>
        <end position="99"/>
    </location>
</feature>
<dbReference type="InterPro" id="IPR013767">
    <property type="entry name" value="PAS_fold"/>
</dbReference>
<dbReference type="Pfam" id="PF00989">
    <property type="entry name" value="PAS"/>
    <property type="match status" value="1"/>
</dbReference>
<dbReference type="PROSITE" id="PS50883">
    <property type="entry name" value="EAL"/>
    <property type="match status" value="1"/>
</dbReference>
<dbReference type="EMBL" id="SDMK01000002">
    <property type="protein sequence ID" value="RXS95449.1"/>
    <property type="molecule type" value="Genomic_DNA"/>
</dbReference>
<evidence type="ECO:0000259" key="7">
    <source>
        <dbReference type="PROSITE" id="PS50924"/>
    </source>
</evidence>
<dbReference type="GO" id="GO:0071111">
    <property type="term" value="F:cyclic-guanylate-specific phosphodiesterase activity"/>
    <property type="evidence" value="ECO:0007669"/>
    <property type="project" value="UniProtKB-EC"/>
</dbReference>
<feature type="transmembrane region" description="Helical" evidence="2">
    <location>
        <begin position="172"/>
        <end position="197"/>
    </location>
</feature>
<comment type="caution">
    <text evidence="8">The sequence shown here is derived from an EMBL/GenBank/DDBJ whole genome shotgun (WGS) entry which is preliminary data.</text>
</comment>
<dbReference type="Proteomes" id="UP000290253">
    <property type="component" value="Unassembled WGS sequence"/>
</dbReference>
<dbReference type="PANTHER" id="PTHR44757:SF2">
    <property type="entry name" value="BIOFILM ARCHITECTURE MAINTENANCE PROTEIN MBAA"/>
    <property type="match status" value="1"/>
</dbReference>
<dbReference type="InterPro" id="IPR000160">
    <property type="entry name" value="GGDEF_dom"/>
</dbReference>
<dbReference type="CDD" id="cd01948">
    <property type="entry name" value="EAL"/>
    <property type="match status" value="1"/>
</dbReference>
<protein>
    <submittedName>
        <fullName evidence="8">EAL domain-containing protein</fullName>
    </submittedName>
</protein>
<evidence type="ECO:0000259" key="6">
    <source>
        <dbReference type="PROSITE" id="PS50887"/>
    </source>
</evidence>